<sequence length="106" mass="11211">MHIDPKLHAQARLNTLVLSLSSAVVIAICVGLMVGALVYPAGYMAFGFKGLGFAYMALGMSVLAGIAAGVQMAVVGYRHQYPVEFADLTKPRPARNPGPPEQDAPR</sequence>
<evidence type="ECO:0000256" key="1">
    <source>
        <dbReference type="SAM" id="Phobius"/>
    </source>
</evidence>
<dbReference type="Proteomes" id="UP001296873">
    <property type="component" value="Unassembled WGS sequence"/>
</dbReference>
<feature type="transmembrane region" description="Helical" evidence="1">
    <location>
        <begin position="16"/>
        <end position="41"/>
    </location>
</feature>
<reference evidence="2 3" key="1">
    <citation type="journal article" date="2020" name="Microorganisms">
        <title>Osmotic Adaptation and Compatible Solute Biosynthesis of Phototrophic Bacteria as Revealed from Genome Analyses.</title>
        <authorList>
            <person name="Imhoff J.F."/>
            <person name="Rahn T."/>
            <person name="Kunzel S."/>
            <person name="Keller A."/>
            <person name="Neulinger S.C."/>
        </authorList>
    </citation>
    <scope>NUCLEOTIDE SEQUENCE [LARGE SCALE GENOMIC DNA]</scope>
    <source>
        <strain evidence="2 3">DSM 9895</strain>
    </source>
</reference>
<evidence type="ECO:0000313" key="2">
    <source>
        <dbReference type="EMBL" id="MBK1667126.1"/>
    </source>
</evidence>
<protein>
    <submittedName>
        <fullName evidence="2">Uncharacterized protein</fullName>
    </submittedName>
</protein>
<dbReference type="EMBL" id="NRRL01000004">
    <property type="protein sequence ID" value="MBK1667126.1"/>
    <property type="molecule type" value="Genomic_DNA"/>
</dbReference>
<name>A0ABS1D9M7_9PROT</name>
<gene>
    <name evidence="2" type="ORF">CKO28_03585</name>
</gene>
<keyword evidence="1" id="KW-0812">Transmembrane</keyword>
<dbReference type="RefSeq" id="WP_200339188.1">
    <property type="nucleotide sequence ID" value="NZ_NRRL01000004.1"/>
</dbReference>
<keyword evidence="1" id="KW-1133">Transmembrane helix</keyword>
<comment type="caution">
    <text evidence="2">The sequence shown here is derived from an EMBL/GenBank/DDBJ whole genome shotgun (WGS) entry which is preliminary data.</text>
</comment>
<keyword evidence="3" id="KW-1185">Reference proteome</keyword>
<accession>A0ABS1D9M7</accession>
<proteinExistence type="predicted"/>
<organism evidence="2 3">
    <name type="scientific">Rhodovibrio sodomensis</name>
    <dbReference type="NCBI Taxonomy" id="1088"/>
    <lineage>
        <taxon>Bacteria</taxon>
        <taxon>Pseudomonadati</taxon>
        <taxon>Pseudomonadota</taxon>
        <taxon>Alphaproteobacteria</taxon>
        <taxon>Rhodospirillales</taxon>
        <taxon>Rhodovibrionaceae</taxon>
        <taxon>Rhodovibrio</taxon>
    </lineage>
</organism>
<evidence type="ECO:0000313" key="3">
    <source>
        <dbReference type="Proteomes" id="UP001296873"/>
    </source>
</evidence>
<keyword evidence="1" id="KW-0472">Membrane</keyword>
<feature type="transmembrane region" description="Helical" evidence="1">
    <location>
        <begin position="53"/>
        <end position="75"/>
    </location>
</feature>